<evidence type="ECO:0000313" key="6">
    <source>
        <dbReference type="Proteomes" id="UP000008720"/>
    </source>
</evidence>
<dbReference type="HOGENOM" id="CLU_1026204_0_0_10"/>
<dbReference type="Pfam" id="PF00459">
    <property type="entry name" value="Inositol_P"/>
    <property type="match status" value="1"/>
</dbReference>
<dbReference type="Gene3D" id="3.30.540.10">
    <property type="entry name" value="Fructose-1,6-Bisphosphatase, subunit A, domain 1"/>
    <property type="match status" value="1"/>
</dbReference>
<feature type="binding site" evidence="4">
    <location>
        <position position="99"/>
    </location>
    <ligand>
        <name>Mg(2+)</name>
        <dbReference type="ChEBI" id="CHEBI:18420"/>
        <label>1</label>
        <note>catalytic</note>
    </ligand>
</feature>
<dbReference type="RefSeq" id="WP_013452529.1">
    <property type="nucleotide sequence ID" value="NC_014759.1"/>
</dbReference>
<evidence type="ECO:0000256" key="1">
    <source>
        <dbReference type="ARBA" id="ARBA00022723"/>
    </source>
</evidence>
<feature type="binding site" evidence="4">
    <location>
        <position position="233"/>
    </location>
    <ligand>
        <name>Mg(2+)</name>
        <dbReference type="ChEBI" id="CHEBI:18420"/>
        <label>1</label>
        <note>catalytic</note>
    </ligand>
</feature>
<evidence type="ECO:0000256" key="3">
    <source>
        <dbReference type="ARBA" id="ARBA00022842"/>
    </source>
</evidence>
<dbReference type="SUPFAM" id="SSF56655">
    <property type="entry name" value="Carbohydrate phosphatase"/>
    <property type="match status" value="1"/>
</dbReference>
<gene>
    <name evidence="5" type="ordered locus">Ftrac_0371</name>
</gene>
<dbReference type="EMBL" id="CP002349">
    <property type="protein sequence ID" value="ADR20378.1"/>
    <property type="molecule type" value="Genomic_DNA"/>
</dbReference>
<dbReference type="KEGG" id="mtt:Ftrac_0371"/>
<comment type="cofactor">
    <cofactor evidence="4">
        <name>Mg(2+)</name>
        <dbReference type="ChEBI" id="CHEBI:18420"/>
    </cofactor>
</comment>
<dbReference type="InterPro" id="IPR000760">
    <property type="entry name" value="Inositol_monophosphatase-like"/>
</dbReference>
<dbReference type="GO" id="GO:0046872">
    <property type="term" value="F:metal ion binding"/>
    <property type="evidence" value="ECO:0007669"/>
    <property type="project" value="UniProtKB-KW"/>
</dbReference>
<evidence type="ECO:0000256" key="4">
    <source>
        <dbReference type="PIRSR" id="PIRSR600760-2"/>
    </source>
</evidence>
<dbReference type="PANTHER" id="PTHR20854:SF4">
    <property type="entry name" value="INOSITOL-1-MONOPHOSPHATASE-RELATED"/>
    <property type="match status" value="1"/>
</dbReference>
<dbReference type="PANTHER" id="PTHR20854">
    <property type="entry name" value="INOSITOL MONOPHOSPHATASE"/>
    <property type="match status" value="1"/>
</dbReference>
<protein>
    <submittedName>
        <fullName evidence="5">Inositol monophosphatase</fullName>
    </submittedName>
</protein>
<accession>E4TMT0</accession>
<dbReference type="STRING" id="643867.Ftrac_0371"/>
<evidence type="ECO:0000313" key="5">
    <source>
        <dbReference type="EMBL" id="ADR20378.1"/>
    </source>
</evidence>
<feature type="binding site" evidence="4">
    <location>
        <position position="78"/>
    </location>
    <ligand>
        <name>Mg(2+)</name>
        <dbReference type="ChEBI" id="CHEBI:18420"/>
        <label>1</label>
        <note>catalytic</note>
    </ligand>
</feature>
<dbReference type="Gene3D" id="3.40.190.80">
    <property type="match status" value="1"/>
</dbReference>
<dbReference type="PROSITE" id="PS00629">
    <property type="entry name" value="IMP_1"/>
    <property type="match status" value="1"/>
</dbReference>
<keyword evidence="2" id="KW-0378">Hydrolase</keyword>
<name>E4TMT0_MARTH</name>
<proteinExistence type="predicted"/>
<dbReference type="InterPro" id="IPR020583">
    <property type="entry name" value="Inositol_monoP_metal-BS"/>
</dbReference>
<dbReference type="Proteomes" id="UP000008720">
    <property type="component" value="Chromosome"/>
</dbReference>
<keyword evidence="6" id="KW-1185">Reference proteome</keyword>
<dbReference type="eggNOG" id="COG1218">
    <property type="taxonomic scope" value="Bacteria"/>
</dbReference>
<dbReference type="GO" id="GO:0008934">
    <property type="term" value="F:inositol monophosphate 1-phosphatase activity"/>
    <property type="evidence" value="ECO:0007669"/>
    <property type="project" value="TreeGrafter"/>
</dbReference>
<dbReference type="PRINTS" id="PR00377">
    <property type="entry name" value="IMPHPHTASES"/>
</dbReference>
<keyword evidence="3 4" id="KW-0460">Magnesium</keyword>
<dbReference type="GO" id="GO:0006020">
    <property type="term" value="P:inositol metabolic process"/>
    <property type="evidence" value="ECO:0007669"/>
    <property type="project" value="TreeGrafter"/>
</dbReference>
<dbReference type="OrthoDB" id="9772456at2"/>
<keyword evidence="1 4" id="KW-0479">Metal-binding</keyword>
<dbReference type="AlphaFoldDB" id="E4TMT0"/>
<organism evidence="5 6">
    <name type="scientific">Marivirga tractuosa (strain ATCC 23168 / DSM 4126 / NBRC 15989 / NCIMB 1408 / VKM B-1430 / H-43)</name>
    <name type="common">Microscilla tractuosa</name>
    <name type="synonym">Flexibacter tractuosus</name>
    <dbReference type="NCBI Taxonomy" id="643867"/>
    <lineage>
        <taxon>Bacteria</taxon>
        <taxon>Pseudomonadati</taxon>
        <taxon>Bacteroidota</taxon>
        <taxon>Cytophagia</taxon>
        <taxon>Cytophagales</taxon>
        <taxon>Marivirgaceae</taxon>
        <taxon>Marivirga</taxon>
    </lineage>
</organism>
<sequence>MLKAKNLSALCQIAEKAAIEAGEYIQSQFDQHYQKEQKTGGDSMASQIVTEVDYKAQEIILQHLNDNIKQYDLGVLTEEASDDASRLEKDYFWCIDPMDGTLAFTEGRTGYAVSIALVAKSGDPLIGVVYLPDLDDVYAAIKGKGLQLNNEVFKRKALDAELLQVYMDRSLLAATYFDSLKKEIQNWAEEKEKELVYQVGYGAVRNAIGVLHSASACYFKFPKDQEGGGSIWDFAATRLFFEELGLIVADSFGKQLHLNNPESSFMNKTGVLYATDSALFDFVIRLGYQFNEL</sequence>
<dbReference type="GO" id="GO:0007165">
    <property type="term" value="P:signal transduction"/>
    <property type="evidence" value="ECO:0007669"/>
    <property type="project" value="TreeGrafter"/>
</dbReference>
<feature type="binding site" evidence="4">
    <location>
        <position position="96"/>
    </location>
    <ligand>
        <name>Mg(2+)</name>
        <dbReference type="ChEBI" id="CHEBI:18420"/>
        <label>1</label>
        <note>catalytic</note>
    </ligand>
</feature>
<evidence type="ECO:0000256" key="2">
    <source>
        <dbReference type="ARBA" id="ARBA00022801"/>
    </source>
</evidence>
<reference evidence="5 6" key="1">
    <citation type="journal article" date="2011" name="Stand. Genomic Sci.">
        <title>Complete genome sequence of Marivirga tractuosa type strain (H-43).</title>
        <authorList>
            <person name="Pagani I."/>
            <person name="Chertkov O."/>
            <person name="Lapidus A."/>
            <person name="Lucas S."/>
            <person name="Del Rio T.G."/>
            <person name="Tice H."/>
            <person name="Copeland A."/>
            <person name="Cheng J.F."/>
            <person name="Nolan M."/>
            <person name="Saunders E."/>
            <person name="Pitluck S."/>
            <person name="Held B."/>
            <person name="Goodwin L."/>
            <person name="Liolios K."/>
            <person name="Ovchinikova G."/>
            <person name="Ivanova N."/>
            <person name="Mavromatis K."/>
            <person name="Pati A."/>
            <person name="Chen A."/>
            <person name="Palaniappan K."/>
            <person name="Land M."/>
            <person name="Hauser L."/>
            <person name="Jeffries C.D."/>
            <person name="Detter J.C."/>
            <person name="Han C."/>
            <person name="Tapia R."/>
            <person name="Ngatchou-Djao O.D."/>
            <person name="Rohde M."/>
            <person name="Goker M."/>
            <person name="Spring S."/>
            <person name="Sikorski J."/>
            <person name="Woyke T."/>
            <person name="Bristow J."/>
            <person name="Eisen J.A."/>
            <person name="Markowitz V."/>
            <person name="Hugenholtz P."/>
            <person name="Klenk H.P."/>
            <person name="Kyrpides N.C."/>
        </authorList>
    </citation>
    <scope>NUCLEOTIDE SEQUENCE [LARGE SCALE GENOMIC DNA]</scope>
    <source>
        <strain evidence="6">ATCC 23168 / DSM 4126 / NBRC 15989 / NCIMB 1408 / VKM B-1430 / H-43</strain>
    </source>
</reference>